<keyword evidence="2" id="KW-1185">Reference proteome</keyword>
<dbReference type="Pfam" id="PF10824">
    <property type="entry name" value="T7SS_ESX_EspC"/>
    <property type="match status" value="1"/>
</dbReference>
<comment type="caution">
    <text evidence="1">The sequence shown here is derived from an EMBL/GenBank/DDBJ whole genome shotgun (WGS) entry which is preliminary data.</text>
</comment>
<name>A0A4Q7KBN2_9PSEU</name>
<sequence>MADGYDVTAGELNSHATKVDGHGKTIGQAVDAANQAMPDNAYGIICQFLPPVINPIEQEAHKALKASDGGLSEIAKNLRLTAEGYQRNDEAKKNTFDRLYGNR</sequence>
<gene>
    <name evidence="1" type="ORF">EV193_12019</name>
</gene>
<evidence type="ECO:0000313" key="2">
    <source>
        <dbReference type="Proteomes" id="UP000294257"/>
    </source>
</evidence>
<accession>A0A4Q7KBN2</accession>
<dbReference type="Proteomes" id="UP000294257">
    <property type="component" value="Unassembled WGS sequence"/>
</dbReference>
<protein>
    <submittedName>
        <fullName evidence="1">Excreted virulence factor EspC (Type VII ESX diderm)</fullName>
    </submittedName>
</protein>
<dbReference type="AlphaFoldDB" id="A0A4Q7KBN2"/>
<evidence type="ECO:0000313" key="1">
    <source>
        <dbReference type="EMBL" id="RZS29534.1"/>
    </source>
</evidence>
<dbReference type="EMBL" id="SGWQ01000020">
    <property type="protein sequence ID" value="RZS29534.1"/>
    <property type="molecule type" value="Genomic_DNA"/>
</dbReference>
<reference evidence="1 2" key="1">
    <citation type="submission" date="2019-02" db="EMBL/GenBank/DDBJ databases">
        <title>Genomic Encyclopedia of Type Strains, Phase IV (KMG-IV): sequencing the most valuable type-strain genomes for metagenomic binning, comparative biology and taxonomic classification.</title>
        <authorList>
            <person name="Goeker M."/>
        </authorList>
    </citation>
    <scope>NUCLEOTIDE SEQUENCE [LARGE SCALE GENOMIC DNA]</scope>
    <source>
        <strain evidence="1 2">DSM 101727</strain>
    </source>
</reference>
<proteinExistence type="predicted"/>
<dbReference type="OrthoDB" id="3402696at2"/>
<dbReference type="RefSeq" id="WP_130348838.1">
    <property type="nucleotide sequence ID" value="NZ_SGWQ01000020.1"/>
</dbReference>
<dbReference type="InterPro" id="IPR022536">
    <property type="entry name" value="EspC"/>
</dbReference>
<organism evidence="1 2">
    <name type="scientific">Herbihabitans rhizosphaerae</name>
    <dbReference type="NCBI Taxonomy" id="1872711"/>
    <lineage>
        <taxon>Bacteria</taxon>
        <taxon>Bacillati</taxon>
        <taxon>Actinomycetota</taxon>
        <taxon>Actinomycetes</taxon>
        <taxon>Pseudonocardiales</taxon>
        <taxon>Pseudonocardiaceae</taxon>
        <taxon>Herbihabitans</taxon>
    </lineage>
</organism>
<dbReference type="GO" id="GO:0009306">
    <property type="term" value="P:protein secretion"/>
    <property type="evidence" value="ECO:0007669"/>
    <property type="project" value="InterPro"/>
</dbReference>